<keyword evidence="5" id="KW-0539">Nucleus</keyword>
<dbReference type="Pfam" id="PF04082">
    <property type="entry name" value="Fungal_trans"/>
    <property type="match status" value="1"/>
</dbReference>
<keyword evidence="3" id="KW-0805">Transcription regulation</keyword>
<dbReference type="HOGENOM" id="CLU_022337_0_1_1"/>
<evidence type="ECO:0000259" key="7">
    <source>
        <dbReference type="SMART" id="SM00906"/>
    </source>
</evidence>
<evidence type="ECO:0000256" key="6">
    <source>
        <dbReference type="SAM" id="MobiDB-lite"/>
    </source>
</evidence>
<dbReference type="CDD" id="cd12148">
    <property type="entry name" value="fungal_TF_MHR"/>
    <property type="match status" value="1"/>
</dbReference>
<reference evidence="9" key="2">
    <citation type="submission" date="2015-01" db="EMBL/GenBank/DDBJ databases">
        <title>Evolutionary Origins and Diversification of the Mycorrhizal Mutualists.</title>
        <authorList>
            <consortium name="DOE Joint Genome Institute"/>
            <consortium name="Mycorrhizal Genomics Consortium"/>
            <person name="Kohler A."/>
            <person name="Kuo A."/>
            <person name="Nagy L.G."/>
            <person name="Floudas D."/>
            <person name="Copeland A."/>
            <person name="Barry K.W."/>
            <person name="Cichocki N."/>
            <person name="Veneault-Fourrey C."/>
            <person name="LaButti K."/>
            <person name="Lindquist E.A."/>
            <person name="Lipzen A."/>
            <person name="Lundell T."/>
            <person name="Morin E."/>
            <person name="Murat C."/>
            <person name="Riley R."/>
            <person name="Ohm R."/>
            <person name="Sun H."/>
            <person name="Tunlid A."/>
            <person name="Henrissat B."/>
            <person name="Grigoriev I.V."/>
            <person name="Hibbett D.S."/>
            <person name="Martin F."/>
        </authorList>
    </citation>
    <scope>NUCLEOTIDE SEQUENCE [LARGE SCALE GENOMIC DNA]</scope>
    <source>
        <strain evidence="9">MUT 4182</strain>
    </source>
</reference>
<name>A0A0C3LBV3_9AGAM</name>
<dbReference type="InterPro" id="IPR007219">
    <property type="entry name" value="XnlR_reg_dom"/>
</dbReference>
<keyword evidence="2" id="KW-0479">Metal-binding</keyword>
<sequence length="514" mass="57901">MSSKRKLRESCPACVRSGRVCDGLVPECMYYRRSAPLNPTRPRQIRNKEEEMYLEEHIRELEQRLETLSSASSTPRASPNIPSRPISSSPRAQDSIPNVFRGRPQDMTGEWWKPALLRRPIQDYLVQIFLAYAGQHHIQVDGPGLLRALQSFDPAEQPHPALLDSIYLFACSCTDSLPLASPLSLVRLEDHFLTRARKDMNDSLAFADRLLDYLKASNIIAAYLLRRGRHLEGYHHHSGAARLAMACGLHHIYSPTFPPHVQEPLPASTEAVALLRPPSSQMQVADRIFTFWNTFVQDQIYAIVHGFAPALDERLEDIRTPLPRPLVEYEQNDIRLQDIDYLYKVFQSTQRQPNRAESAFASFIKSLALLHSARVGLANRVDDLASIIATTQSFRRFLTGMTDSVTDGTNLMDRFLYSAIVCTQTALLQLFRATGPSGATELVNIASSLADTVRSPYNEQLARGSQLIMHCLKFTQAVLEQHRQQLVGNRSGVGSRLPDVEERISMLSRVTTPD</sequence>
<reference evidence="8 9" key="1">
    <citation type="submission" date="2014-04" db="EMBL/GenBank/DDBJ databases">
        <authorList>
            <consortium name="DOE Joint Genome Institute"/>
            <person name="Kuo A."/>
            <person name="Girlanda M."/>
            <person name="Perotto S."/>
            <person name="Kohler A."/>
            <person name="Nagy L.G."/>
            <person name="Floudas D."/>
            <person name="Copeland A."/>
            <person name="Barry K.W."/>
            <person name="Cichocki N."/>
            <person name="Veneault-Fourrey C."/>
            <person name="LaButti K."/>
            <person name="Lindquist E.A."/>
            <person name="Lipzen A."/>
            <person name="Lundell T."/>
            <person name="Morin E."/>
            <person name="Murat C."/>
            <person name="Sun H."/>
            <person name="Tunlid A."/>
            <person name="Henrissat B."/>
            <person name="Grigoriev I.V."/>
            <person name="Hibbett D.S."/>
            <person name="Martin F."/>
            <person name="Nordberg H.P."/>
            <person name="Cantor M.N."/>
            <person name="Hua S.X."/>
        </authorList>
    </citation>
    <scope>NUCLEOTIDE SEQUENCE [LARGE SCALE GENOMIC DNA]</scope>
    <source>
        <strain evidence="8 9">MUT 4182</strain>
    </source>
</reference>
<feature type="domain" description="Xylanolytic transcriptional activator regulatory" evidence="7">
    <location>
        <begin position="233"/>
        <end position="329"/>
    </location>
</feature>
<evidence type="ECO:0000256" key="1">
    <source>
        <dbReference type="ARBA" id="ARBA00004123"/>
    </source>
</evidence>
<gene>
    <name evidence="8" type="ORF">M407DRAFT_31375</name>
</gene>
<feature type="compositionally biased region" description="Low complexity" evidence="6">
    <location>
        <begin position="75"/>
        <end position="92"/>
    </location>
</feature>
<dbReference type="InterPro" id="IPR050815">
    <property type="entry name" value="TF_fung"/>
</dbReference>
<organism evidence="8 9">
    <name type="scientific">Tulasnella calospora MUT 4182</name>
    <dbReference type="NCBI Taxonomy" id="1051891"/>
    <lineage>
        <taxon>Eukaryota</taxon>
        <taxon>Fungi</taxon>
        <taxon>Dikarya</taxon>
        <taxon>Basidiomycota</taxon>
        <taxon>Agaricomycotina</taxon>
        <taxon>Agaricomycetes</taxon>
        <taxon>Cantharellales</taxon>
        <taxon>Tulasnellaceae</taxon>
        <taxon>Tulasnella</taxon>
    </lineage>
</organism>
<accession>A0A0C3LBV3</accession>
<dbReference type="GO" id="GO:0005634">
    <property type="term" value="C:nucleus"/>
    <property type="evidence" value="ECO:0007669"/>
    <property type="project" value="UniProtKB-SubCell"/>
</dbReference>
<evidence type="ECO:0000313" key="9">
    <source>
        <dbReference type="Proteomes" id="UP000054248"/>
    </source>
</evidence>
<keyword evidence="4" id="KW-0804">Transcription</keyword>
<dbReference type="GO" id="GO:0006351">
    <property type="term" value="P:DNA-templated transcription"/>
    <property type="evidence" value="ECO:0007669"/>
    <property type="project" value="InterPro"/>
</dbReference>
<evidence type="ECO:0000313" key="8">
    <source>
        <dbReference type="EMBL" id="KIO18972.1"/>
    </source>
</evidence>
<dbReference type="STRING" id="1051891.A0A0C3LBV3"/>
<dbReference type="SMART" id="SM00906">
    <property type="entry name" value="Fungal_trans"/>
    <property type="match status" value="1"/>
</dbReference>
<evidence type="ECO:0000256" key="2">
    <source>
        <dbReference type="ARBA" id="ARBA00022723"/>
    </source>
</evidence>
<dbReference type="PANTHER" id="PTHR47338">
    <property type="entry name" value="ZN(II)2CYS6 TRANSCRIPTION FACTOR (EUROFUNG)-RELATED"/>
    <property type="match status" value="1"/>
</dbReference>
<evidence type="ECO:0000256" key="3">
    <source>
        <dbReference type="ARBA" id="ARBA00023015"/>
    </source>
</evidence>
<comment type="subcellular location">
    <subcellularLocation>
        <location evidence="1">Nucleus</location>
    </subcellularLocation>
</comment>
<protein>
    <recommendedName>
        <fullName evidence="7">Xylanolytic transcriptional activator regulatory domain-containing protein</fullName>
    </recommendedName>
</protein>
<dbReference type="GO" id="GO:0008270">
    <property type="term" value="F:zinc ion binding"/>
    <property type="evidence" value="ECO:0007669"/>
    <property type="project" value="InterPro"/>
</dbReference>
<dbReference type="EMBL" id="KN823248">
    <property type="protein sequence ID" value="KIO18972.1"/>
    <property type="molecule type" value="Genomic_DNA"/>
</dbReference>
<evidence type="ECO:0000256" key="5">
    <source>
        <dbReference type="ARBA" id="ARBA00023242"/>
    </source>
</evidence>
<dbReference type="OrthoDB" id="2309723at2759"/>
<evidence type="ECO:0000256" key="4">
    <source>
        <dbReference type="ARBA" id="ARBA00023163"/>
    </source>
</evidence>
<dbReference type="PANTHER" id="PTHR47338:SF29">
    <property type="entry name" value="ZN(2)-C6 FUNGAL-TYPE DOMAIN-CONTAINING PROTEIN"/>
    <property type="match status" value="1"/>
</dbReference>
<dbReference type="GO" id="GO:0003677">
    <property type="term" value="F:DNA binding"/>
    <property type="evidence" value="ECO:0007669"/>
    <property type="project" value="InterPro"/>
</dbReference>
<proteinExistence type="predicted"/>
<dbReference type="Proteomes" id="UP000054248">
    <property type="component" value="Unassembled WGS sequence"/>
</dbReference>
<dbReference type="AlphaFoldDB" id="A0A0C3LBV3"/>
<keyword evidence="9" id="KW-1185">Reference proteome</keyword>
<dbReference type="GO" id="GO:0000981">
    <property type="term" value="F:DNA-binding transcription factor activity, RNA polymerase II-specific"/>
    <property type="evidence" value="ECO:0007669"/>
    <property type="project" value="InterPro"/>
</dbReference>
<feature type="region of interest" description="Disordered" evidence="6">
    <location>
        <begin position="67"/>
        <end position="100"/>
    </location>
</feature>